<protein>
    <submittedName>
        <fullName evidence="1">Uncharacterized protein</fullName>
    </submittedName>
</protein>
<comment type="caution">
    <text evidence="1">The sequence shown here is derived from an EMBL/GenBank/DDBJ whole genome shotgun (WGS) entry which is preliminary data.</text>
</comment>
<evidence type="ECO:0000313" key="2">
    <source>
        <dbReference type="Proteomes" id="UP001165160"/>
    </source>
</evidence>
<organism evidence="1 2">
    <name type="scientific">Triparma verrucosa</name>
    <dbReference type="NCBI Taxonomy" id="1606542"/>
    <lineage>
        <taxon>Eukaryota</taxon>
        <taxon>Sar</taxon>
        <taxon>Stramenopiles</taxon>
        <taxon>Ochrophyta</taxon>
        <taxon>Bolidophyceae</taxon>
        <taxon>Parmales</taxon>
        <taxon>Triparmaceae</taxon>
        <taxon>Triparma</taxon>
    </lineage>
</organism>
<gene>
    <name evidence="1" type="ORF">TrVE_jg8330</name>
</gene>
<reference evidence="2" key="1">
    <citation type="journal article" date="2023" name="Commun. Biol.">
        <title>Genome analysis of Parmales, the sister group of diatoms, reveals the evolutionary specialization of diatoms from phago-mixotrophs to photoautotrophs.</title>
        <authorList>
            <person name="Ban H."/>
            <person name="Sato S."/>
            <person name="Yoshikawa S."/>
            <person name="Yamada K."/>
            <person name="Nakamura Y."/>
            <person name="Ichinomiya M."/>
            <person name="Sato N."/>
            <person name="Blanc-Mathieu R."/>
            <person name="Endo H."/>
            <person name="Kuwata A."/>
            <person name="Ogata H."/>
        </authorList>
    </citation>
    <scope>NUCLEOTIDE SEQUENCE [LARGE SCALE GENOMIC DNA]</scope>
    <source>
        <strain evidence="2">NIES 3699</strain>
    </source>
</reference>
<accession>A0A9W7C0Q0</accession>
<proteinExistence type="predicted"/>
<dbReference type="Proteomes" id="UP001165160">
    <property type="component" value="Unassembled WGS sequence"/>
</dbReference>
<name>A0A9W7C0Q0_9STRA</name>
<sequence length="167" mass="18831">MPHKDPFIPPAAPSFLSRTTFLSAGGWGKKAKDYSEAELSTDKSIEAKPVESYELQQQTDFMNRVRQDRSKLLRRKESDFLAIASSAGLLKDQATGEEELPPMSKFDEMFEGELEEDIDLRVYDNVDEKEVKKNSLEGFDPGDIGELDEDTSITRMDGMNDVAKWGD</sequence>
<keyword evidence="2" id="KW-1185">Reference proteome</keyword>
<dbReference type="AlphaFoldDB" id="A0A9W7C0Q0"/>
<evidence type="ECO:0000313" key="1">
    <source>
        <dbReference type="EMBL" id="GMH97891.1"/>
    </source>
</evidence>
<dbReference type="EMBL" id="BRXX01000208">
    <property type="protein sequence ID" value="GMH97891.1"/>
    <property type="molecule type" value="Genomic_DNA"/>
</dbReference>